<dbReference type="EMBL" id="CP011070">
    <property type="protein sequence ID" value="AJW70072.1"/>
    <property type="molecule type" value="Genomic_DNA"/>
</dbReference>
<organism evidence="1 2">
    <name type="scientific">Nitrosopumilus adriaticus</name>
    <dbReference type="NCBI Taxonomy" id="1580092"/>
    <lineage>
        <taxon>Archaea</taxon>
        <taxon>Nitrososphaerota</taxon>
        <taxon>Nitrososphaeria</taxon>
        <taxon>Nitrosopumilales</taxon>
        <taxon>Nitrosopumilaceae</taxon>
        <taxon>Nitrosopumilus</taxon>
    </lineage>
</organism>
<dbReference type="KEGG" id="nin:NADRNF5_0376"/>
<dbReference type="Proteomes" id="UP000032408">
    <property type="component" value="Chromosome"/>
</dbReference>
<protein>
    <submittedName>
        <fullName evidence="1">Uncharacterized protein</fullName>
    </submittedName>
</protein>
<proteinExistence type="predicted"/>
<accession>A0A0D5C0Y6</accession>
<keyword evidence="2" id="KW-1185">Reference proteome</keyword>
<dbReference type="HOGENOM" id="CLU_3130675_0_0_2"/>
<reference evidence="2" key="1">
    <citation type="submission" date="2015-03" db="EMBL/GenBank/DDBJ databases">
        <title>Characterization of two novel Thaumarchaeota isolated from the Northern Adriatic Sea.</title>
        <authorList>
            <person name="Bayer B."/>
            <person name="Vojvoda J."/>
            <person name="Offre P."/>
            <person name="Srivastava A."/>
            <person name="Elisabeth N."/>
            <person name="Garcia J.A.L."/>
            <person name="Schleper C."/>
            <person name="Herndl G.J."/>
        </authorList>
    </citation>
    <scope>NUCLEOTIDE SEQUENCE [LARGE SCALE GENOMIC DNA]</scope>
    <source>
        <strain evidence="2">NF5</strain>
    </source>
</reference>
<gene>
    <name evidence="1" type="ORF">NADRNF5_0376</name>
</gene>
<reference evidence="1 2" key="2">
    <citation type="journal article" date="2016" name="ISME J.">
        <title>Physiological and genomic characterization of two novel marine thaumarchaeal strains indicates niche differentiation.</title>
        <authorList>
            <person name="Bayer B."/>
            <person name="Vojvoda J."/>
            <person name="Offre P."/>
            <person name="Alves R.J."/>
            <person name="Elisabeth N.H."/>
            <person name="Garcia J.A."/>
            <person name="Volland J.M."/>
            <person name="Srivastava A."/>
            <person name="Schleper C."/>
            <person name="Herndl G.J."/>
        </authorList>
    </citation>
    <scope>NUCLEOTIDE SEQUENCE [LARGE SCALE GENOMIC DNA]</scope>
    <source>
        <strain evidence="1 2">NF5</strain>
    </source>
</reference>
<sequence>MRNLYEIRNDAKSEKQKWMKIREMKLIMNYYRNLKSKYGIKSPILKMAK</sequence>
<dbReference type="AlphaFoldDB" id="A0A0D5C0Y6"/>
<name>A0A0D5C0Y6_9ARCH</name>
<evidence type="ECO:0000313" key="1">
    <source>
        <dbReference type="EMBL" id="AJW70072.1"/>
    </source>
</evidence>
<evidence type="ECO:0000313" key="2">
    <source>
        <dbReference type="Proteomes" id="UP000032408"/>
    </source>
</evidence>